<evidence type="ECO:0000256" key="7">
    <source>
        <dbReference type="ARBA" id="ARBA00022741"/>
    </source>
</evidence>
<evidence type="ECO:0000256" key="2">
    <source>
        <dbReference type="ARBA" id="ARBA00012118"/>
    </source>
</evidence>
<evidence type="ECO:0000256" key="5">
    <source>
        <dbReference type="ARBA" id="ARBA00022723"/>
    </source>
</evidence>
<dbReference type="STRING" id="35608.A0A2U1NEP8"/>
<comment type="caution">
    <text evidence="15">The sequence shown here is derived from an EMBL/GenBank/DDBJ whole genome shotgun (WGS) entry which is preliminary data.</text>
</comment>
<dbReference type="GO" id="GO:0003723">
    <property type="term" value="F:RNA binding"/>
    <property type="evidence" value="ECO:0007669"/>
    <property type="project" value="InterPro"/>
</dbReference>
<dbReference type="GO" id="GO:0004797">
    <property type="term" value="F:thymidine kinase activity"/>
    <property type="evidence" value="ECO:0007669"/>
    <property type="project" value="UniProtKB-EC"/>
</dbReference>
<keyword evidence="7" id="KW-0547">Nucleotide-binding</keyword>
<sequence>MMMKSLIFPTTRTATALLIPNLIFNSPKPKPSFSSFSTFRNPGLFRPRKLSSACCYSSGNGNGDNNLCEMDGEVHVIVGPMFAGKTTTLLKRIKSESTNGRLCHVANVLDSCLTLGLDLIANDNLIQVGWLFLGVEQRHYLKEIGERGVHHQDKLRSLSKDMARFAILGKQDDTIWFITGCILDTVTSHSYLYSVHAYKPNIVVGTLQMLHLFSEAGRGIGFLKLGNPRFQARVPNGFLNMDDTLKNLCFSGRLAEAIRLLCHTGQQLNSETYSLLLQDCIFKKDYRNGRRIHSQMVMVGFIPNEYLKIKLLILYAKSGDLVTAHTVFNNLVTPNVISWNAMIAGYVQKGLEEMGLNLYYEMRQKGLKPDQFTFASVFRACATLAMLEEGKRAHSVLIKNHINGNIVVNSALIDMYFKCSCPYDGHLVFNKAPERNVVTWTSLISGYGQHGRVKEVLDSFRRMTDGGFKPNNVTFLAVLSACSHGGLVKEGWAYFNSMRKDYGIIPGEKHYAAMVDLLGRCGRLDEAFEFVKNAPCKEHPVIWGALLQACKVYGNMDMVKIAAKNYFDLETDNVGKYVVLSNAYATFGQWSSVAEIRSGLKELGMKKEPAIIKSNKDTRYGLDSIVTHDGEKLPCWPLEALSSFKEKIGLEAYRKLEVIGIDEAQFFEDLYDFCINAADHDGKTVIVAGLDGDYLRRSFGVLDIIPIAESVTKLKARCELCGKPASFTLRKTEETERELVAGADVYMPVCRNHYASGQVVKEAARTVLQTHKLRCGTFS</sequence>
<protein>
    <recommendedName>
        <fullName evidence="2">thymidine kinase</fullName>
        <ecNumber evidence="2">2.7.1.21</ecNumber>
    </recommendedName>
</protein>
<dbReference type="FunFam" id="1.25.40.10:FF:000090">
    <property type="entry name" value="Pentatricopeptide repeat-containing protein, chloroplastic"/>
    <property type="match status" value="1"/>
</dbReference>
<dbReference type="GO" id="GO:0006950">
    <property type="term" value="P:response to stress"/>
    <property type="evidence" value="ECO:0007669"/>
    <property type="project" value="UniProtKB-ARBA"/>
</dbReference>
<dbReference type="InterPro" id="IPR001267">
    <property type="entry name" value="Thymidine_kinase"/>
</dbReference>
<dbReference type="Gene3D" id="3.40.50.300">
    <property type="entry name" value="P-loop containing nucleotide triphosphate hydrolases"/>
    <property type="match status" value="2"/>
</dbReference>
<dbReference type="GO" id="GO:0042802">
    <property type="term" value="F:identical protein binding"/>
    <property type="evidence" value="ECO:0007669"/>
    <property type="project" value="UniProtKB-ARBA"/>
</dbReference>
<feature type="repeat" description="PPR" evidence="14">
    <location>
        <begin position="436"/>
        <end position="470"/>
    </location>
</feature>
<dbReference type="SUPFAM" id="SSF57716">
    <property type="entry name" value="Glucocorticoid receptor-like (DNA-binding domain)"/>
    <property type="match status" value="1"/>
</dbReference>
<dbReference type="InterPro" id="IPR002885">
    <property type="entry name" value="PPR_rpt"/>
</dbReference>
<keyword evidence="10" id="KW-0067">ATP-binding</keyword>
<evidence type="ECO:0000256" key="6">
    <source>
        <dbReference type="ARBA" id="ARBA00022737"/>
    </source>
</evidence>
<comment type="catalytic activity">
    <reaction evidence="12">
        <text>thymidine + ATP = dTMP + ADP + H(+)</text>
        <dbReference type="Rhea" id="RHEA:19129"/>
        <dbReference type="ChEBI" id="CHEBI:15378"/>
        <dbReference type="ChEBI" id="CHEBI:17748"/>
        <dbReference type="ChEBI" id="CHEBI:30616"/>
        <dbReference type="ChEBI" id="CHEBI:63528"/>
        <dbReference type="ChEBI" id="CHEBI:456216"/>
        <dbReference type="EC" id="2.7.1.21"/>
    </reaction>
</comment>
<dbReference type="Gene3D" id="3.30.60.20">
    <property type="match status" value="1"/>
</dbReference>
<dbReference type="AlphaFoldDB" id="A0A2U1NEP8"/>
<evidence type="ECO:0000256" key="11">
    <source>
        <dbReference type="ARBA" id="ARBA00025704"/>
    </source>
</evidence>
<comment type="similarity">
    <text evidence="1">Belongs to the thymidine kinase family.</text>
</comment>
<dbReference type="PROSITE" id="PS00603">
    <property type="entry name" value="TK_CELLULAR_TYPE"/>
    <property type="match status" value="1"/>
</dbReference>
<evidence type="ECO:0000256" key="3">
    <source>
        <dbReference type="ARBA" id="ARBA00022634"/>
    </source>
</evidence>
<evidence type="ECO:0000313" key="15">
    <source>
        <dbReference type="EMBL" id="PWA71957.1"/>
    </source>
</evidence>
<evidence type="ECO:0000256" key="14">
    <source>
        <dbReference type="PROSITE-ProRule" id="PRU00708"/>
    </source>
</evidence>
<reference evidence="15 16" key="1">
    <citation type="journal article" date="2018" name="Mol. Plant">
        <title>The genome of Artemisia annua provides insight into the evolution of Asteraceae family and artemisinin biosynthesis.</title>
        <authorList>
            <person name="Shen Q."/>
            <person name="Zhang L."/>
            <person name="Liao Z."/>
            <person name="Wang S."/>
            <person name="Yan T."/>
            <person name="Shi P."/>
            <person name="Liu M."/>
            <person name="Fu X."/>
            <person name="Pan Q."/>
            <person name="Wang Y."/>
            <person name="Lv Z."/>
            <person name="Lu X."/>
            <person name="Zhang F."/>
            <person name="Jiang W."/>
            <person name="Ma Y."/>
            <person name="Chen M."/>
            <person name="Hao X."/>
            <person name="Li L."/>
            <person name="Tang Y."/>
            <person name="Lv G."/>
            <person name="Zhou Y."/>
            <person name="Sun X."/>
            <person name="Brodelius P.E."/>
            <person name="Rose J.K.C."/>
            <person name="Tang K."/>
        </authorList>
    </citation>
    <scope>NUCLEOTIDE SEQUENCE [LARGE SCALE GENOMIC DNA]</scope>
    <source>
        <strain evidence="16">cv. Huhao1</strain>
        <tissue evidence="15">Leaf</tissue>
    </source>
</reference>
<dbReference type="PANTHER" id="PTHR47926">
    <property type="entry name" value="PENTATRICOPEPTIDE REPEAT-CONTAINING PROTEIN"/>
    <property type="match status" value="1"/>
</dbReference>
<keyword evidence="5" id="KW-0479">Metal-binding</keyword>
<dbReference type="FunFam" id="1.25.40.10:FF:000341">
    <property type="entry name" value="Pentatricopeptide repeat-containing protein chloroplastic"/>
    <property type="match status" value="1"/>
</dbReference>
<dbReference type="InterPro" id="IPR046960">
    <property type="entry name" value="PPR_At4g14850-like_plant"/>
</dbReference>
<dbReference type="Gene3D" id="1.25.40.10">
    <property type="entry name" value="Tetratricopeptide repeat domain"/>
    <property type="match status" value="2"/>
</dbReference>
<dbReference type="OrthoDB" id="439028at2759"/>
<dbReference type="Pfam" id="PF13041">
    <property type="entry name" value="PPR_2"/>
    <property type="match status" value="2"/>
</dbReference>
<keyword evidence="3" id="KW-0237">DNA synthesis</keyword>
<accession>A0A2U1NEP8</accession>
<dbReference type="SUPFAM" id="SSF52540">
    <property type="entry name" value="P-loop containing nucleoside triphosphate hydrolases"/>
    <property type="match status" value="1"/>
</dbReference>
<evidence type="ECO:0000256" key="8">
    <source>
        <dbReference type="ARBA" id="ARBA00022777"/>
    </source>
</evidence>
<keyword evidence="16" id="KW-1185">Reference proteome</keyword>
<dbReference type="Pfam" id="PF00265">
    <property type="entry name" value="TK"/>
    <property type="match status" value="2"/>
</dbReference>
<dbReference type="InterPro" id="IPR020633">
    <property type="entry name" value="Thymidine_kinase_CS"/>
</dbReference>
<dbReference type="EMBL" id="PKPP01002989">
    <property type="protein sequence ID" value="PWA71957.1"/>
    <property type="molecule type" value="Genomic_DNA"/>
</dbReference>
<keyword evidence="8" id="KW-0418">Kinase</keyword>
<keyword evidence="9" id="KW-0862">Zinc</keyword>
<keyword evidence="6" id="KW-0677">Repeat</keyword>
<name>A0A2U1NEP8_ARTAN</name>
<dbReference type="Pfam" id="PF01535">
    <property type="entry name" value="PPR"/>
    <property type="match status" value="1"/>
</dbReference>
<dbReference type="GO" id="GO:0009451">
    <property type="term" value="P:RNA modification"/>
    <property type="evidence" value="ECO:0007669"/>
    <property type="project" value="InterPro"/>
</dbReference>
<dbReference type="GO" id="GO:0005524">
    <property type="term" value="F:ATP binding"/>
    <property type="evidence" value="ECO:0007669"/>
    <property type="project" value="UniProtKB-KW"/>
</dbReference>
<dbReference type="Proteomes" id="UP000245207">
    <property type="component" value="Unassembled WGS sequence"/>
</dbReference>
<dbReference type="PROSITE" id="PS51375">
    <property type="entry name" value="PPR"/>
    <property type="match status" value="2"/>
</dbReference>
<dbReference type="PANTHER" id="PTHR47926:SF395">
    <property type="entry name" value="TETRATRICOPEPTIDE-LIKE HELICAL DOMAIN, DYW DOMAIN PROTEIN-RELATED"/>
    <property type="match status" value="1"/>
</dbReference>
<evidence type="ECO:0000256" key="1">
    <source>
        <dbReference type="ARBA" id="ARBA00007587"/>
    </source>
</evidence>
<dbReference type="InterPro" id="IPR011990">
    <property type="entry name" value="TPR-like_helical_dom_sf"/>
</dbReference>
<gene>
    <name evidence="15" type="ORF">CTI12_AA275720</name>
</gene>
<keyword evidence="4" id="KW-0808">Transferase</keyword>
<dbReference type="FunFam" id="3.30.60.20:FF:000051">
    <property type="entry name" value="Thymidine kinase"/>
    <property type="match status" value="1"/>
</dbReference>
<evidence type="ECO:0000313" key="16">
    <source>
        <dbReference type="Proteomes" id="UP000245207"/>
    </source>
</evidence>
<evidence type="ECO:0000256" key="10">
    <source>
        <dbReference type="ARBA" id="ARBA00022840"/>
    </source>
</evidence>
<dbReference type="NCBIfam" id="TIGR00756">
    <property type="entry name" value="PPR"/>
    <property type="match status" value="3"/>
</dbReference>
<comment type="pathway">
    <text evidence="11">Purine metabolism.</text>
</comment>
<evidence type="ECO:0000256" key="13">
    <source>
        <dbReference type="ARBA" id="ARBA00060693"/>
    </source>
</evidence>
<dbReference type="GO" id="GO:0046872">
    <property type="term" value="F:metal ion binding"/>
    <property type="evidence" value="ECO:0007669"/>
    <property type="project" value="UniProtKB-KW"/>
</dbReference>
<evidence type="ECO:0000256" key="12">
    <source>
        <dbReference type="ARBA" id="ARBA00048254"/>
    </source>
</evidence>
<dbReference type="GO" id="GO:0071897">
    <property type="term" value="P:DNA biosynthetic process"/>
    <property type="evidence" value="ECO:0007669"/>
    <property type="project" value="UniProtKB-KW"/>
</dbReference>
<feature type="repeat" description="PPR" evidence="14">
    <location>
        <begin position="335"/>
        <end position="369"/>
    </location>
</feature>
<evidence type="ECO:0000256" key="4">
    <source>
        <dbReference type="ARBA" id="ARBA00022679"/>
    </source>
</evidence>
<evidence type="ECO:0000256" key="9">
    <source>
        <dbReference type="ARBA" id="ARBA00022833"/>
    </source>
</evidence>
<proteinExistence type="inferred from homology"/>
<comment type="pathway">
    <text evidence="13">Pyrimidine metabolism.</text>
</comment>
<dbReference type="EC" id="2.7.1.21" evidence="2"/>
<dbReference type="InterPro" id="IPR027417">
    <property type="entry name" value="P-loop_NTPase"/>
</dbReference>
<dbReference type="FunFam" id="3.40.50.300:FF:000948">
    <property type="entry name" value="Thymidine kinase"/>
    <property type="match status" value="1"/>
</dbReference>
<organism evidence="15 16">
    <name type="scientific">Artemisia annua</name>
    <name type="common">Sweet wormwood</name>
    <dbReference type="NCBI Taxonomy" id="35608"/>
    <lineage>
        <taxon>Eukaryota</taxon>
        <taxon>Viridiplantae</taxon>
        <taxon>Streptophyta</taxon>
        <taxon>Embryophyta</taxon>
        <taxon>Tracheophyta</taxon>
        <taxon>Spermatophyta</taxon>
        <taxon>Magnoliopsida</taxon>
        <taxon>eudicotyledons</taxon>
        <taxon>Gunneridae</taxon>
        <taxon>Pentapetalae</taxon>
        <taxon>asterids</taxon>
        <taxon>campanulids</taxon>
        <taxon>Asterales</taxon>
        <taxon>Asteraceae</taxon>
        <taxon>Asteroideae</taxon>
        <taxon>Anthemideae</taxon>
        <taxon>Artemisiinae</taxon>
        <taxon>Artemisia</taxon>
    </lineage>
</organism>